<keyword evidence="3" id="KW-1185">Reference proteome</keyword>
<comment type="caution">
    <text evidence="2">The sequence shown here is derived from an EMBL/GenBank/DDBJ whole genome shotgun (WGS) entry which is preliminary data.</text>
</comment>
<dbReference type="InterPro" id="IPR006311">
    <property type="entry name" value="TAT_signal"/>
</dbReference>
<dbReference type="PROSITE" id="PS51318">
    <property type="entry name" value="TAT"/>
    <property type="match status" value="1"/>
</dbReference>
<evidence type="ECO:0008006" key="4">
    <source>
        <dbReference type="Google" id="ProtNLM"/>
    </source>
</evidence>
<feature type="region of interest" description="Disordered" evidence="1">
    <location>
        <begin position="98"/>
        <end position="146"/>
    </location>
</feature>
<evidence type="ECO:0000256" key="1">
    <source>
        <dbReference type="SAM" id="MobiDB-lite"/>
    </source>
</evidence>
<proteinExistence type="predicted"/>
<dbReference type="EMBL" id="JAWCTQ010000004">
    <property type="protein sequence ID" value="MDT9681335.1"/>
    <property type="molecule type" value="Genomic_DNA"/>
</dbReference>
<feature type="region of interest" description="Disordered" evidence="1">
    <location>
        <begin position="23"/>
        <end position="50"/>
    </location>
</feature>
<dbReference type="Proteomes" id="UP001250181">
    <property type="component" value="Unassembled WGS sequence"/>
</dbReference>
<evidence type="ECO:0000313" key="2">
    <source>
        <dbReference type="EMBL" id="MDT9681335.1"/>
    </source>
</evidence>
<reference evidence="2 3" key="1">
    <citation type="submission" date="2023-09" db="EMBL/GenBank/DDBJ databases">
        <title>Streptomyces sp. nov.: A antagonism against Alternaria gaisen Producing Streptochlin, Isolated from Tamarix root soil.</title>
        <authorList>
            <person name="Chen Y."/>
        </authorList>
    </citation>
    <scope>NUCLEOTIDE SEQUENCE [LARGE SCALE GENOMIC DNA]</scope>
    <source>
        <strain evidence="2 3">TRM76323</strain>
    </source>
</reference>
<feature type="compositionally biased region" description="Low complexity" evidence="1">
    <location>
        <begin position="121"/>
        <end position="144"/>
    </location>
</feature>
<feature type="compositionally biased region" description="Gly residues" evidence="1">
    <location>
        <begin position="28"/>
        <end position="37"/>
    </location>
</feature>
<evidence type="ECO:0000313" key="3">
    <source>
        <dbReference type="Proteomes" id="UP001250181"/>
    </source>
</evidence>
<sequence>MGRTEVTRRRALAVATASGVSGALAGCSGPGSGGGGLPRPSAAESARRAETVLRRRSAAASGVLLAGYDEALDAHPALGGRLAPLREAAARHVAALAPPGERAPGAASPDPAGTASPTPVGTAPGADGAASPAPRSGAGPFPRGVPAEPGAVLGELAALASRTAAAHAAALVAAPPELARLLASVAAAGAAHAYLLGEGSRA</sequence>
<dbReference type="PROSITE" id="PS51257">
    <property type="entry name" value="PROKAR_LIPOPROTEIN"/>
    <property type="match status" value="1"/>
</dbReference>
<protein>
    <recommendedName>
        <fullName evidence="4">Lipoprotein</fullName>
    </recommendedName>
</protein>
<gene>
    <name evidence="2" type="ORF">RND61_04500</name>
</gene>
<accession>A0ABU3QEY9</accession>
<name>A0ABU3QEY9_9ACTN</name>
<organism evidence="2 3">
    <name type="scientific">Streptomyces tamarix</name>
    <dbReference type="NCBI Taxonomy" id="3078565"/>
    <lineage>
        <taxon>Bacteria</taxon>
        <taxon>Bacillati</taxon>
        <taxon>Actinomycetota</taxon>
        <taxon>Actinomycetes</taxon>
        <taxon>Kitasatosporales</taxon>
        <taxon>Streptomycetaceae</taxon>
        <taxon>Streptomyces</taxon>
    </lineage>
</organism>
<dbReference type="RefSeq" id="WP_315876352.1">
    <property type="nucleotide sequence ID" value="NZ_JAWCTQ010000004.1"/>
</dbReference>